<dbReference type="GO" id="GO:0016887">
    <property type="term" value="F:ATP hydrolysis activity"/>
    <property type="evidence" value="ECO:0007669"/>
    <property type="project" value="InterPro"/>
</dbReference>
<dbReference type="GO" id="GO:0022857">
    <property type="term" value="F:transmembrane transporter activity"/>
    <property type="evidence" value="ECO:0007669"/>
    <property type="project" value="UniProtKB-ARBA"/>
</dbReference>
<dbReference type="Proteomes" id="UP000184204">
    <property type="component" value="Unassembled WGS sequence"/>
</dbReference>
<dbReference type="SMART" id="SM00382">
    <property type="entry name" value="AAA"/>
    <property type="match status" value="1"/>
</dbReference>
<dbReference type="PROSITE" id="PS50893">
    <property type="entry name" value="ABC_TRANSPORTER_2"/>
    <property type="match status" value="1"/>
</dbReference>
<dbReference type="InterPro" id="IPR003593">
    <property type="entry name" value="AAA+_ATPase"/>
</dbReference>
<dbReference type="FunFam" id="3.40.50.300:FF:000032">
    <property type="entry name" value="Export ABC transporter ATP-binding protein"/>
    <property type="match status" value="1"/>
</dbReference>
<evidence type="ECO:0000313" key="8">
    <source>
        <dbReference type="Proteomes" id="UP000068026"/>
    </source>
</evidence>
<evidence type="ECO:0000256" key="3">
    <source>
        <dbReference type="ARBA" id="ARBA00022741"/>
    </source>
</evidence>
<dbReference type="PANTHER" id="PTHR42798:SF2">
    <property type="entry name" value="ABC TRANSPORTER ATP-BINDING PROTEIN MG467-RELATED"/>
    <property type="match status" value="1"/>
</dbReference>
<dbReference type="GO" id="GO:0005524">
    <property type="term" value="F:ATP binding"/>
    <property type="evidence" value="ECO:0007669"/>
    <property type="project" value="UniProtKB-KW"/>
</dbReference>
<dbReference type="PANTHER" id="PTHR42798">
    <property type="entry name" value="LIPOPROTEIN-RELEASING SYSTEM ATP-BINDING PROTEIN LOLD"/>
    <property type="match status" value="1"/>
</dbReference>
<dbReference type="RefSeq" id="WP_066050214.1">
    <property type="nucleotide sequence ID" value="NZ_CP014223.1"/>
</dbReference>
<reference evidence="7" key="3">
    <citation type="submission" date="2016-11" db="EMBL/GenBank/DDBJ databases">
        <authorList>
            <person name="Varghese N."/>
            <person name="Submissions S."/>
        </authorList>
    </citation>
    <scope>NUCLEOTIDE SEQUENCE</scope>
    <source>
        <strain evidence="7">DSM 1682</strain>
    </source>
</reference>
<dbReference type="SUPFAM" id="SSF52540">
    <property type="entry name" value="P-loop containing nucleoside triphosphate hydrolases"/>
    <property type="match status" value="1"/>
</dbReference>
<dbReference type="AlphaFoldDB" id="A0A0X1U8L4"/>
<dbReference type="KEGG" id="cpro:CPRO_16890"/>
<dbReference type="Gene3D" id="3.40.50.300">
    <property type="entry name" value="P-loop containing nucleotide triphosphate hydrolases"/>
    <property type="match status" value="1"/>
</dbReference>
<evidence type="ECO:0000313" key="9">
    <source>
        <dbReference type="Proteomes" id="UP000184204"/>
    </source>
</evidence>
<evidence type="ECO:0000256" key="2">
    <source>
        <dbReference type="ARBA" id="ARBA00022448"/>
    </source>
</evidence>
<dbReference type="InterPro" id="IPR003439">
    <property type="entry name" value="ABC_transporter-like_ATP-bd"/>
</dbReference>
<accession>A0A0X1U8L4</accession>
<feature type="domain" description="ABC transporter" evidence="5">
    <location>
        <begin position="7"/>
        <end position="234"/>
    </location>
</feature>
<dbReference type="InterPro" id="IPR017911">
    <property type="entry name" value="MacB-like_ATP-bd"/>
</dbReference>
<protein>
    <submittedName>
        <fullName evidence="7">ABC transport system ATP-binding protein</fullName>
    </submittedName>
    <submittedName>
        <fullName evidence="6">ABC transporter ATP-binding protein</fullName>
    </submittedName>
</protein>
<reference evidence="9" key="4">
    <citation type="submission" date="2016-11" db="EMBL/GenBank/DDBJ databases">
        <authorList>
            <person name="Jaros S."/>
            <person name="Januszkiewicz K."/>
            <person name="Wedrychowicz H."/>
        </authorList>
    </citation>
    <scope>NUCLEOTIDE SEQUENCE [LARGE SCALE GENOMIC DNA]</scope>
    <source>
        <strain evidence="9">DSM 1682</strain>
    </source>
</reference>
<evidence type="ECO:0000256" key="4">
    <source>
        <dbReference type="ARBA" id="ARBA00022840"/>
    </source>
</evidence>
<dbReference type="PROSITE" id="PS00211">
    <property type="entry name" value="ABC_TRANSPORTER_1"/>
    <property type="match status" value="1"/>
</dbReference>
<organism evidence="7 9">
    <name type="scientific">Anaerotignum propionicum DSM 1682</name>
    <dbReference type="NCBI Taxonomy" id="991789"/>
    <lineage>
        <taxon>Bacteria</taxon>
        <taxon>Bacillati</taxon>
        <taxon>Bacillota</taxon>
        <taxon>Clostridia</taxon>
        <taxon>Lachnospirales</taxon>
        <taxon>Anaerotignaceae</taxon>
        <taxon>Anaerotignum</taxon>
    </lineage>
</organism>
<dbReference type="GO" id="GO:0098796">
    <property type="term" value="C:membrane protein complex"/>
    <property type="evidence" value="ECO:0007669"/>
    <property type="project" value="UniProtKB-ARBA"/>
</dbReference>
<keyword evidence="3" id="KW-0547">Nucleotide-binding</keyword>
<evidence type="ECO:0000313" key="7">
    <source>
        <dbReference type="EMBL" id="SHF06470.1"/>
    </source>
</evidence>
<dbReference type="InterPro" id="IPR017871">
    <property type="entry name" value="ABC_transporter-like_CS"/>
</dbReference>
<evidence type="ECO:0000256" key="1">
    <source>
        <dbReference type="ARBA" id="ARBA00005417"/>
    </source>
</evidence>
<evidence type="ECO:0000259" key="5">
    <source>
        <dbReference type="PROSITE" id="PS50893"/>
    </source>
</evidence>
<dbReference type="Pfam" id="PF00005">
    <property type="entry name" value="ABC_tran"/>
    <property type="match status" value="1"/>
</dbReference>
<keyword evidence="8" id="KW-1185">Reference proteome</keyword>
<dbReference type="InterPro" id="IPR027417">
    <property type="entry name" value="P-loop_NTPase"/>
</dbReference>
<comment type="similarity">
    <text evidence="1">Belongs to the ABC transporter superfamily.</text>
</comment>
<reference evidence="8" key="2">
    <citation type="submission" date="2016-01" db="EMBL/GenBank/DDBJ databases">
        <authorList>
            <person name="Poehlein A."/>
            <person name="Schlien K."/>
            <person name="Gottschalk G."/>
            <person name="Buckel W."/>
            <person name="Daniel R."/>
        </authorList>
    </citation>
    <scope>NUCLEOTIDE SEQUENCE [LARGE SCALE GENOMIC DNA]</scope>
    <source>
        <strain evidence="8">X2</strain>
    </source>
</reference>
<evidence type="ECO:0000313" key="6">
    <source>
        <dbReference type="EMBL" id="AMJ41279.1"/>
    </source>
</evidence>
<name>A0A0X1U8L4_ANAPI</name>
<dbReference type="EMBL" id="FQUA01000015">
    <property type="protein sequence ID" value="SHF06470.1"/>
    <property type="molecule type" value="Genomic_DNA"/>
</dbReference>
<gene>
    <name evidence="6" type="ORF">CPRO_16890</name>
    <name evidence="7" type="ORF">SAMN02745151_02668</name>
</gene>
<sequence>MEKEPIIQLKNITKEYKMGEVSVKALRGVDFSLYDNELVVILGTSGSGKSTMLNIIGGIDKPTRGDILYNGKNISYATEAELTKFRREAVGFVFQFYNLIPNLTARENILLASELSSSPISADELLKQIGLEERGDHFPSQLSGGEQQRIAIARAVSKNPPILLCDEPTGALDFKTGIQVLRILKDYQKTRKKIVVIITHNSSIGEMADRVIHVRDGLIDSITENKNPVLPEELRW</sequence>
<reference evidence="6 8" key="1">
    <citation type="journal article" date="2016" name="Genome Announc.">
        <title>Complete Genome Sequence of the Amino Acid-Fermenting Clostridium propionicum X2 (DSM 1682).</title>
        <authorList>
            <person name="Poehlein A."/>
            <person name="Schlien K."/>
            <person name="Chowdhury N.P."/>
            <person name="Gottschalk G."/>
            <person name="Buckel W."/>
            <person name="Daniel R."/>
        </authorList>
    </citation>
    <scope>NUCLEOTIDE SEQUENCE [LARGE SCALE GENOMIC DNA]</scope>
    <source>
        <strain evidence="6 8">X2</strain>
    </source>
</reference>
<keyword evidence="4 7" id="KW-0067">ATP-binding</keyword>
<dbReference type="OrthoDB" id="9802264at2"/>
<dbReference type="EMBL" id="CP014223">
    <property type="protein sequence ID" value="AMJ41279.1"/>
    <property type="molecule type" value="Genomic_DNA"/>
</dbReference>
<keyword evidence="2" id="KW-0813">Transport</keyword>
<dbReference type="CDD" id="cd03255">
    <property type="entry name" value="ABC_MJ0796_LolCDE_FtsE"/>
    <property type="match status" value="1"/>
</dbReference>
<proteinExistence type="inferred from homology"/>
<dbReference type="Proteomes" id="UP000068026">
    <property type="component" value="Chromosome"/>
</dbReference>